<evidence type="ECO:0000313" key="2">
    <source>
        <dbReference type="Proteomes" id="UP000285201"/>
    </source>
</evidence>
<name>A0A415ME39_9FIRM</name>
<organism evidence="1 2">
    <name type="scientific">Lachnospira eligens</name>
    <dbReference type="NCBI Taxonomy" id="39485"/>
    <lineage>
        <taxon>Bacteria</taxon>
        <taxon>Bacillati</taxon>
        <taxon>Bacillota</taxon>
        <taxon>Clostridia</taxon>
        <taxon>Lachnospirales</taxon>
        <taxon>Lachnospiraceae</taxon>
        <taxon>Lachnospira</taxon>
    </lineage>
</organism>
<sequence length="81" mass="9414">MVRYFCDLCDKEVDKYNEYSLPIAVTFINGEPCDLIQVPGFNLCKDCRSRFYGVVESIVPKQKIEELNKRALDIKMGRCDE</sequence>
<dbReference type="AlphaFoldDB" id="A0A415ME39"/>
<dbReference type="EMBL" id="QROY01000002">
    <property type="protein sequence ID" value="RHL71097.1"/>
    <property type="molecule type" value="Genomic_DNA"/>
</dbReference>
<comment type="caution">
    <text evidence="1">The sequence shown here is derived from an EMBL/GenBank/DDBJ whole genome shotgun (WGS) entry which is preliminary data.</text>
</comment>
<proteinExistence type="predicted"/>
<dbReference type="Proteomes" id="UP000285201">
    <property type="component" value="Unassembled WGS sequence"/>
</dbReference>
<dbReference type="RefSeq" id="WP_118370193.1">
    <property type="nucleotide sequence ID" value="NZ_QROY01000002.1"/>
</dbReference>
<accession>A0A415ME39</accession>
<protein>
    <submittedName>
        <fullName evidence="1">Uncharacterized protein</fullName>
    </submittedName>
</protein>
<gene>
    <name evidence="1" type="ORF">DW007_02825</name>
</gene>
<reference evidence="1 2" key="1">
    <citation type="submission" date="2018-08" db="EMBL/GenBank/DDBJ databases">
        <title>A genome reference for cultivated species of the human gut microbiota.</title>
        <authorList>
            <person name="Zou Y."/>
            <person name="Xue W."/>
            <person name="Luo G."/>
        </authorList>
    </citation>
    <scope>NUCLEOTIDE SEQUENCE [LARGE SCALE GENOMIC DNA]</scope>
    <source>
        <strain evidence="1 2">AF36-7BH</strain>
    </source>
</reference>
<evidence type="ECO:0000313" key="1">
    <source>
        <dbReference type="EMBL" id="RHL71097.1"/>
    </source>
</evidence>